<dbReference type="Proteomes" id="UP000216024">
    <property type="component" value="Unassembled WGS sequence"/>
</dbReference>
<dbReference type="GO" id="GO:0015450">
    <property type="term" value="F:protein-transporting ATPase activity"/>
    <property type="evidence" value="ECO:0007669"/>
    <property type="project" value="InterPro"/>
</dbReference>
<keyword evidence="4 12" id="KW-0812">Transmembrane</keyword>
<dbReference type="OrthoDB" id="9805019at2"/>
<dbReference type="InterPro" id="IPR048634">
    <property type="entry name" value="SecD_SecF_C"/>
</dbReference>
<dbReference type="InterPro" id="IPR055344">
    <property type="entry name" value="SecD_SecF_C_bact"/>
</dbReference>
<dbReference type="AlphaFoldDB" id="A0A267MQ91"/>
<proteinExistence type="inferred from homology"/>
<dbReference type="Gene3D" id="1.20.1640.10">
    <property type="entry name" value="Multidrug efflux transporter AcrB transmembrane domain"/>
    <property type="match status" value="1"/>
</dbReference>
<dbReference type="Pfam" id="PF02355">
    <property type="entry name" value="SecD_SecF_C"/>
    <property type="match status" value="1"/>
</dbReference>
<dbReference type="NCBIfam" id="TIGR00916">
    <property type="entry name" value="2A0604s01"/>
    <property type="match status" value="1"/>
</dbReference>
<evidence type="ECO:0000256" key="1">
    <source>
        <dbReference type="ARBA" id="ARBA00004651"/>
    </source>
</evidence>
<keyword evidence="5 12" id="KW-0653">Protein transport</keyword>
<keyword evidence="15" id="KW-1185">Reference proteome</keyword>
<comment type="caution">
    <text evidence="12">Lacks conserved residue(s) required for the propagation of feature annotation.</text>
</comment>
<organism evidence="14 15">
    <name type="scientific">Anaeromicrobium sediminis</name>
    <dbReference type="NCBI Taxonomy" id="1478221"/>
    <lineage>
        <taxon>Bacteria</taxon>
        <taxon>Bacillati</taxon>
        <taxon>Bacillota</taxon>
        <taxon>Clostridia</taxon>
        <taxon>Peptostreptococcales</taxon>
        <taxon>Thermotaleaceae</taxon>
        <taxon>Anaeromicrobium</taxon>
    </lineage>
</organism>
<evidence type="ECO:0000256" key="12">
    <source>
        <dbReference type="HAMAP-Rule" id="MF_01464"/>
    </source>
</evidence>
<dbReference type="InterPro" id="IPR022813">
    <property type="entry name" value="SecD/SecF_arch_bac"/>
</dbReference>
<feature type="transmembrane region" description="Helical" evidence="12">
    <location>
        <begin position="180"/>
        <end position="202"/>
    </location>
</feature>
<dbReference type="HAMAP" id="MF_01464_B">
    <property type="entry name" value="SecF_B"/>
    <property type="match status" value="1"/>
</dbReference>
<evidence type="ECO:0000256" key="10">
    <source>
        <dbReference type="ARBA" id="ARBA00060856"/>
    </source>
</evidence>
<evidence type="ECO:0000259" key="13">
    <source>
        <dbReference type="Pfam" id="PF02355"/>
    </source>
</evidence>
<comment type="similarity">
    <text evidence="11">In the N-terminal section; belongs to the SecD/SecF family. SecD subfamily.</text>
</comment>
<feature type="transmembrane region" description="Helical" evidence="12">
    <location>
        <begin position="9"/>
        <end position="32"/>
    </location>
</feature>
<evidence type="ECO:0000256" key="2">
    <source>
        <dbReference type="ARBA" id="ARBA00022448"/>
    </source>
</evidence>
<name>A0A267MQ91_9FIRM</name>
<reference evidence="14 15" key="1">
    <citation type="submission" date="2017-06" db="EMBL/GenBank/DDBJ databases">
        <title>Draft genome sequence of anaerobic fermentative bacterium Anaeromicrobium sediminis DY2726D isolated from West Pacific Ocean sediments.</title>
        <authorList>
            <person name="Zeng X."/>
        </authorList>
    </citation>
    <scope>NUCLEOTIDE SEQUENCE [LARGE SCALE GENOMIC DNA]</scope>
    <source>
        <strain evidence="14 15">DY2726D</strain>
    </source>
</reference>
<evidence type="ECO:0000256" key="8">
    <source>
        <dbReference type="ARBA" id="ARBA00023136"/>
    </source>
</evidence>
<dbReference type="InterPro" id="IPR022645">
    <property type="entry name" value="SecD/SecF_bac"/>
</dbReference>
<protein>
    <recommendedName>
        <fullName evidence="12">Protein-export membrane protein SecF</fullName>
    </recommendedName>
</protein>
<keyword evidence="7 12" id="KW-0811">Translocation</keyword>
<evidence type="ECO:0000256" key="11">
    <source>
        <dbReference type="ARBA" id="ARBA00061053"/>
    </source>
</evidence>
<evidence type="ECO:0000313" key="14">
    <source>
        <dbReference type="EMBL" id="PAB60900.1"/>
    </source>
</evidence>
<keyword evidence="8 12" id="KW-0472">Membrane</keyword>
<dbReference type="GO" id="GO:0043952">
    <property type="term" value="P:protein transport by the Sec complex"/>
    <property type="evidence" value="ECO:0007669"/>
    <property type="project" value="UniProtKB-UniRule"/>
</dbReference>
<evidence type="ECO:0000256" key="6">
    <source>
        <dbReference type="ARBA" id="ARBA00022989"/>
    </source>
</evidence>
<dbReference type="PRINTS" id="PR01755">
    <property type="entry name" value="SECFTRNLCASE"/>
</dbReference>
<dbReference type="InterPro" id="IPR022646">
    <property type="entry name" value="SecD/SecF_CS"/>
</dbReference>
<feature type="domain" description="Protein export membrane protein SecD/SecF C-terminal" evidence="13">
    <location>
        <begin position="106"/>
        <end position="282"/>
    </location>
</feature>
<dbReference type="PANTHER" id="PTHR30081">
    <property type="entry name" value="PROTEIN-EXPORT MEMBRANE PROTEIN SEC"/>
    <property type="match status" value="1"/>
</dbReference>
<dbReference type="Pfam" id="PF07549">
    <property type="entry name" value="Sec_GG"/>
    <property type="match status" value="1"/>
</dbReference>
<dbReference type="FunFam" id="1.20.1640.10:FF:000024">
    <property type="entry name" value="Multifunctional fusion protein"/>
    <property type="match status" value="1"/>
</dbReference>
<dbReference type="NCBIfam" id="TIGR00966">
    <property type="entry name" value="transloc_SecF"/>
    <property type="match status" value="1"/>
</dbReference>
<evidence type="ECO:0000256" key="4">
    <source>
        <dbReference type="ARBA" id="ARBA00022692"/>
    </source>
</evidence>
<gene>
    <name evidence="12 14" type="primary">secF</name>
    <name evidence="14" type="ORF">CCE28_00255</name>
</gene>
<evidence type="ECO:0000256" key="7">
    <source>
        <dbReference type="ARBA" id="ARBA00023010"/>
    </source>
</evidence>
<dbReference type="GO" id="GO:0065002">
    <property type="term" value="P:intracellular protein transmembrane transport"/>
    <property type="evidence" value="ECO:0007669"/>
    <property type="project" value="UniProtKB-UniRule"/>
</dbReference>
<keyword evidence="3 12" id="KW-1003">Cell membrane</keyword>
<evidence type="ECO:0000313" key="15">
    <source>
        <dbReference type="Proteomes" id="UP000216024"/>
    </source>
</evidence>
<comment type="function">
    <text evidence="9 12">Part of the Sec protein translocase complex. Interacts with the SecYEG preprotein conducting channel. SecDF uses the proton motive force (PMF) to complete protein translocation after the ATP-dependent function of SecA.</text>
</comment>
<dbReference type="GO" id="GO:0005886">
    <property type="term" value="C:plasma membrane"/>
    <property type="evidence" value="ECO:0007669"/>
    <property type="project" value="UniProtKB-SubCell"/>
</dbReference>
<dbReference type="InterPro" id="IPR005665">
    <property type="entry name" value="SecF_bac"/>
</dbReference>
<dbReference type="PANTHER" id="PTHR30081:SF8">
    <property type="entry name" value="PROTEIN TRANSLOCASE SUBUNIT SECF"/>
    <property type="match status" value="1"/>
</dbReference>
<comment type="caution">
    <text evidence="14">The sequence shown here is derived from an EMBL/GenBank/DDBJ whole genome shotgun (WGS) entry which is preliminary data.</text>
</comment>
<comment type="subunit">
    <text evidence="12">Forms a complex with SecD. Part of the essential Sec protein translocation apparatus which comprises SecA, SecYEG and auxiliary proteins SecDF. Other proteins may also be involved.</text>
</comment>
<keyword evidence="2 12" id="KW-0813">Transport</keyword>
<comment type="subcellular location">
    <subcellularLocation>
        <location evidence="1 12">Cell membrane</location>
        <topology evidence="1 12">Multi-pass membrane protein</topology>
    </subcellularLocation>
</comment>
<evidence type="ECO:0000256" key="5">
    <source>
        <dbReference type="ARBA" id="ARBA00022927"/>
    </source>
</evidence>
<keyword evidence="6 12" id="KW-1133">Transmembrane helix</keyword>
<evidence type="ECO:0000256" key="3">
    <source>
        <dbReference type="ARBA" id="ARBA00022475"/>
    </source>
</evidence>
<evidence type="ECO:0000256" key="9">
    <source>
        <dbReference type="ARBA" id="ARBA00059018"/>
    </source>
</evidence>
<feature type="transmembrane region" description="Helical" evidence="12">
    <location>
        <begin position="230"/>
        <end position="248"/>
    </location>
</feature>
<accession>A0A267MQ91</accession>
<feature type="transmembrane region" description="Helical" evidence="12">
    <location>
        <begin position="151"/>
        <end position="174"/>
    </location>
</feature>
<dbReference type="EMBL" id="NIBG01000001">
    <property type="protein sequence ID" value="PAB60900.1"/>
    <property type="molecule type" value="Genomic_DNA"/>
</dbReference>
<dbReference type="RefSeq" id="WP_095129790.1">
    <property type="nucleotide sequence ID" value="NZ_NIBG01000001.1"/>
</dbReference>
<feature type="transmembrane region" description="Helical" evidence="12">
    <location>
        <begin position="254"/>
        <end position="280"/>
    </location>
</feature>
<dbReference type="GO" id="GO:0006605">
    <property type="term" value="P:protein targeting"/>
    <property type="evidence" value="ECO:0007669"/>
    <property type="project" value="UniProtKB-UniRule"/>
</dbReference>
<comment type="similarity">
    <text evidence="12">Belongs to the SecD/SecF family. SecF subfamily.</text>
</comment>
<comment type="similarity">
    <text evidence="10">In the C-terminal section; belongs to the SecD/SecF family. SecF subfamily.</text>
</comment>
<sequence>MKVIEKSKVWFGLSTAIIVLGLIMGMISGFNLGIDFTGGTMMQIHMGKTVPVDEIKDTIKEFELDADVIHAGTNKEEIILKTKKDLNSESRQEVFNKIKETYNLKDEDFRQAEQFGPSIGKEIQSKAIQSILIASVLMLIYISFRFEFKFGVAAILTLIHDILVVLALFAIFKIPINNSFVAAMLTIVGYSINDTIVVFDRIRENIRFLKKKNYGLLVNESISQTIVRSINTSVTTLMTITFLYILGVESIKEFALPLVLGVGVGTYSSIFIASPIWVMWKNYEVRKKGYGGR</sequence>
<dbReference type="SUPFAM" id="SSF82866">
    <property type="entry name" value="Multidrug efflux transporter AcrB transmembrane domain"/>
    <property type="match status" value="1"/>
</dbReference>